<evidence type="ECO:0000313" key="2">
    <source>
        <dbReference type="EMBL" id="MBF7957344.1"/>
    </source>
</evidence>
<gene>
    <name evidence="2" type="ORF">IV431_17435</name>
</gene>
<evidence type="ECO:0000313" key="3">
    <source>
        <dbReference type="Proteomes" id="UP000600307"/>
    </source>
</evidence>
<keyword evidence="3" id="KW-1185">Reference proteome</keyword>
<dbReference type="Proteomes" id="UP000600307">
    <property type="component" value="Unassembled WGS sequence"/>
</dbReference>
<feature type="compositionally biased region" description="Polar residues" evidence="1">
    <location>
        <begin position="32"/>
        <end position="50"/>
    </location>
</feature>
<comment type="caution">
    <text evidence="2">The sequence shown here is derived from an EMBL/GenBank/DDBJ whole genome shotgun (WGS) entry which is preliminary data.</text>
</comment>
<protein>
    <submittedName>
        <fullName evidence="2">Uncharacterized protein</fullName>
    </submittedName>
</protein>
<reference evidence="2 3" key="1">
    <citation type="submission" date="2020-11" db="EMBL/GenBank/DDBJ databases">
        <title>Taxonomic investigation of Rahnella spp.</title>
        <authorList>
            <person name="Lee S.D."/>
        </authorList>
    </citation>
    <scope>NUCLEOTIDE SEQUENCE [LARGE SCALE GENOMIC DNA]</scope>
    <source>
        <strain evidence="2 3">SAP-10</strain>
    </source>
</reference>
<dbReference type="EMBL" id="JADOBH010000004">
    <property type="protein sequence ID" value="MBF7957344.1"/>
    <property type="molecule type" value="Genomic_DNA"/>
</dbReference>
<proteinExistence type="predicted"/>
<name>A0ABS0DTZ1_9GAMM</name>
<sequence>MLSSSVYSQQGSVTNRSFALGLPIGTGRPFVRTSTPRNQSLSTDGTTRCG</sequence>
<feature type="region of interest" description="Disordered" evidence="1">
    <location>
        <begin position="18"/>
        <end position="50"/>
    </location>
</feature>
<evidence type="ECO:0000256" key="1">
    <source>
        <dbReference type="SAM" id="MobiDB-lite"/>
    </source>
</evidence>
<organism evidence="2 3">
    <name type="scientific">Rahnella victoriana</name>
    <dbReference type="NCBI Taxonomy" id="1510570"/>
    <lineage>
        <taxon>Bacteria</taxon>
        <taxon>Pseudomonadati</taxon>
        <taxon>Pseudomonadota</taxon>
        <taxon>Gammaproteobacteria</taxon>
        <taxon>Enterobacterales</taxon>
        <taxon>Yersiniaceae</taxon>
        <taxon>Rahnella</taxon>
    </lineage>
</organism>
<dbReference type="RefSeq" id="WP_195817669.1">
    <property type="nucleotide sequence ID" value="NZ_JADOBH010000004.1"/>
</dbReference>
<accession>A0ABS0DTZ1</accession>